<proteinExistence type="predicted"/>
<name>V8NRW3_OPHHA</name>
<feature type="compositionally biased region" description="Basic and acidic residues" evidence="1">
    <location>
        <begin position="28"/>
        <end position="41"/>
    </location>
</feature>
<sequence length="202" mass="22129">MDRNGPAETSLDPRKSHGDGGWLQANGVERKREKGREERKIGAGGSEEARKKRRRRKERRRKGGKKRGREEQGGMEEGRKKKGNRRSGSRRNSETGETAGPVAKDNWDGGGGISPSYNMLSDVLNLPRVSRCPLGRCDVMRKKSENAICLAVALGKYLFHGSSDTLPLLLLTPCMASEHQPNDNLDLELPAGPASIDDGRAA</sequence>
<feature type="compositionally biased region" description="Basic residues" evidence="1">
    <location>
        <begin position="51"/>
        <end position="67"/>
    </location>
</feature>
<feature type="compositionally biased region" description="Basic and acidic residues" evidence="1">
    <location>
        <begin position="1"/>
        <end position="18"/>
    </location>
</feature>
<evidence type="ECO:0000256" key="1">
    <source>
        <dbReference type="SAM" id="MobiDB-lite"/>
    </source>
</evidence>
<feature type="region of interest" description="Disordered" evidence="1">
    <location>
        <begin position="1"/>
        <end position="110"/>
    </location>
</feature>
<keyword evidence="3" id="KW-1185">Reference proteome</keyword>
<organism evidence="2 3">
    <name type="scientific">Ophiophagus hannah</name>
    <name type="common">King cobra</name>
    <name type="synonym">Naja hannah</name>
    <dbReference type="NCBI Taxonomy" id="8665"/>
    <lineage>
        <taxon>Eukaryota</taxon>
        <taxon>Metazoa</taxon>
        <taxon>Chordata</taxon>
        <taxon>Craniata</taxon>
        <taxon>Vertebrata</taxon>
        <taxon>Euteleostomi</taxon>
        <taxon>Lepidosauria</taxon>
        <taxon>Squamata</taxon>
        <taxon>Bifurcata</taxon>
        <taxon>Unidentata</taxon>
        <taxon>Episquamata</taxon>
        <taxon>Toxicofera</taxon>
        <taxon>Serpentes</taxon>
        <taxon>Colubroidea</taxon>
        <taxon>Elapidae</taxon>
        <taxon>Elapinae</taxon>
        <taxon>Ophiophagus</taxon>
    </lineage>
</organism>
<dbReference type="EMBL" id="AZIM01002148">
    <property type="protein sequence ID" value="ETE64696.1"/>
    <property type="molecule type" value="Genomic_DNA"/>
</dbReference>
<feature type="compositionally biased region" description="Basic and acidic residues" evidence="1">
    <location>
        <begin position="68"/>
        <end position="79"/>
    </location>
</feature>
<evidence type="ECO:0000313" key="3">
    <source>
        <dbReference type="Proteomes" id="UP000018936"/>
    </source>
</evidence>
<evidence type="ECO:0000313" key="2">
    <source>
        <dbReference type="EMBL" id="ETE64696.1"/>
    </source>
</evidence>
<gene>
    <name evidence="2" type="ORF">L345_09536</name>
</gene>
<feature type="compositionally biased region" description="Basic residues" evidence="1">
    <location>
        <begin position="80"/>
        <end position="89"/>
    </location>
</feature>
<feature type="region of interest" description="Disordered" evidence="1">
    <location>
        <begin position="181"/>
        <end position="202"/>
    </location>
</feature>
<reference evidence="2 3" key="1">
    <citation type="journal article" date="2013" name="Proc. Natl. Acad. Sci. U.S.A.">
        <title>The king cobra genome reveals dynamic gene evolution and adaptation in the snake venom system.</title>
        <authorList>
            <person name="Vonk F.J."/>
            <person name="Casewell N.R."/>
            <person name="Henkel C.V."/>
            <person name="Heimberg A.M."/>
            <person name="Jansen H.J."/>
            <person name="McCleary R.J."/>
            <person name="Kerkkamp H.M."/>
            <person name="Vos R.A."/>
            <person name="Guerreiro I."/>
            <person name="Calvete J.J."/>
            <person name="Wuster W."/>
            <person name="Woods A.E."/>
            <person name="Logan J.M."/>
            <person name="Harrison R.A."/>
            <person name="Castoe T.A."/>
            <person name="de Koning A.P."/>
            <person name="Pollock D.D."/>
            <person name="Yandell M."/>
            <person name="Calderon D."/>
            <person name="Renjifo C."/>
            <person name="Currier R.B."/>
            <person name="Salgado D."/>
            <person name="Pla D."/>
            <person name="Sanz L."/>
            <person name="Hyder A.S."/>
            <person name="Ribeiro J.M."/>
            <person name="Arntzen J.W."/>
            <person name="van den Thillart G.E."/>
            <person name="Boetzer M."/>
            <person name="Pirovano W."/>
            <person name="Dirks R.P."/>
            <person name="Spaink H.P."/>
            <person name="Duboule D."/>
            <person name="McGlinn E."/>
            <person name="Kini R.M."/>
            <person name="Richardson M.K."/>
        </authorList>
    </citation>
    <scope>NUCLEOTIDE SEQUENCE</scope>
    <source>
        <tissue evidence="2">Blood</tissue>
    </source>
</reference>
<feature type="non-terminal residue" evidence="2">
    <location>
        <position position="1"/>
    </location>
</feature>
<protein>
    <submittedName>
        <fullName evidence="2">Uncharacterized protein</fullName>
    </submittedName>
</protein>
<dbReference type="Proteomes" id="UP000018936">
    <property type="component" value="Unassembled WGS sequence"/>
</dbReference>
<accession>V8NRW3</accession>
<dbReference type="AlphaFoldDB" id="V8NRW3"/>
<comment type="caution">
    <text evidence="2">The sequence shown here is derived from an EMBL/GenBank/DDBJ whole genome shotgun (WGS) entry which is preliminary data.</text>
</comment>